<dbReference type="InterPro" id="IPR050320">
    <property type="entry name" value="N5-glutamine_MTase"/>
</dbReference>
<dbReference type="Gene3D" id="3.40.50.150">
    <property type="entry name" value="Vaccinia Virus protein VP39"/>
    <property type="match status" value="1"/>
</dbReference>
<proteinExistence type="predicted"/>
<keyword evidence="8" id="KW-1185">Reference proteome</keyword>
<organism evidence="7 8">
    <name type="scientific">Choanephora cucurbitarum</name>
    <dbReference type="NCBI Taxonomy" id="101091"/>
    <lineage>
        <taxon>Eukaryota</taxon>
        <taxon>Fungi</taxon>
        <taxon>Fungi incertae sedis</taxon>
        <taxon>Mucoromycota</taxon>
        <taxon>Mucoromycotina</taxon>
        <taxon>Mucoromycetes</taxon>
        <taxon>Mucorales</taxon>
        <taxon>Mucorineae</taxon>
        <taxon>Choanephoraceae</taxon>
        <taxon>Choanephoroideae</taxon>
        <taxon>Choanephora</taxon>
    </lineage>
</organism>
<dbReference type="GO" id="GO:0102559">
    <property type="term" value="F:peptide chain release factor N(5)-glutamine methyltransferase activity"/>
    <property type="evidence" value="ECO:0007669"/>
    <property type="project" value="UniProtKB-EC"/>
</dbReference>
<dbReference type="FunCoup" id="A0A1C7NUM1">
    <property type="interactions" value="9"/>
</dbReference>
<dbReference type="CDD" id="cd02440">
    <property type="entry name" value="AdoMet_MTases"/>
    <property type="match status" value="1"/>
</dbReference>
<evidence type="ECO:0000256" key="5">
    <source>
        <dbReference type="ARBA" id="ARBA00048391"/>
    </source>
</evidence>
<comment type="caution">
    <text evidence="7">The sequence shown here is derived from an EMBL/GenBank/DDBJ whole genome shotgun (WGS) entry which is preliminary data.</text>
</comment>
<evidence type="ECO:0000313" key="7">
    <source>
        <dbReference type="EMBL" id="OBZ91204.1"/>
    </source>
</evidence>
<dbReference type="STRING" id="101091.A0A1C7NUM1"/>
<dbReference type="NCBIfam" id="TIGR00536">
    <property type="entry name" value="hemK_fam"/>
    <property type="match status" value="1"/>
</dbReference>
<dbReference type="Proteomes" id="UP000093000">
    <property type="component" value="Unassembled WGS sequence"/>
</dbReference>
<evidence type="ECO:0000256" key="4">
    <source>
        <dbReference type="ARBA" id="ARBA00022691"/>
    </source>
</evidence>
<dbReference type="InParanoid" id="A0A1C7NUM1"/>
<dbReference type="InterPro" id="IPR004556">
    <property type="entry name" value="HemK-like"/>
</dbReference>
<dbReference type="EMBL" id="LUGH01000018">
    <property type="protein sequence ID" value="OBZ91204.1"/>
    <property type="molecule type" value="Genomic_DNA"/>
</dbReference>
<dbReference type="GO" id="GO:0032259">
    <property type="term" value="P:methylation"/>
    <property type="evidence" value="ECO:0007669"/>
    <property type="project" value="UniProtKB-KW"/>
</dbReference>
<dbReference type="InterPro" id="IPR029063">
    <property type="entry name" value="SAM-dependent_MTases_sf"/>
</dbReference>
<dbReference type="GO" id="GO:0005739">
    <property type="term" value="C:mitochondrion"/>
    <property type="evidence" value="ECO:0007669"/>
    <property type="project" value="TreeGrafter"/>
</dbReference>
<dbReference type="GO" id="GO:0003676">
    <property type="term" value="F:nucleic acid binding"/>
    <property type="evidence" value="ECO:0007669"/>
    <property type="project" value="InterPro"/>
</dbReference>
<evidence type="ECO:0000313" key="8">
    <source>
        <dbReference type="Proteomes" id="UP000093000"/>
    </source>
</evidence>
<dbReference type="OrthoDB" id="269872at2759"/>
<dbReference type="SUPFAM" id="SSF53335">
    <property type="entry name" value="S-adenosyl-L-methionine-dependent methyltransferases"/>
    <property type="match status" value="1"/>
</dbReference>
<evidence type="ECO:0000259" key="6">
    <source>
        <dbReference type="Pfam" id="PF05175"/>
    </source>
</evidence>
<dbReference type="PROSITE" id="PS00092">
    <property type="entry name" value="N6_MTASE"/>
    <property type="match status" value="1"/>
</dbReference>
<dbReference type="PANTHER" id="PTHR18895">
    <property type="entry name" value="HEMK METHYLTRANSFERASE"/>
    <property type="match status" value="1"/>
</dbReference>
<name>A0A1C7NUM1_9FUNG</name>
<sequence>MRSKIVSQQAKWIKLLSAACEGDIGHAKRQLFWLKEKVVPDSHRRMTNDLLDQEVDLLDQYVHEHVHHHKPLQYILGTQPFCELDILTRPPTLIPRWETEEWTYKVIDLIKQHDISAMKRPLHILDICTGSGCIALALAKHLPESTVHVTGLDISKRAISLAEENLDLHRHELQNSVEFKHQDVFHYPIEETTVDLIVSNPPYVTQEEYAKLDPNVKDWEDIRALVAEEQGTRVHQRIIDLASAIKPSFSPFLFMEIGGTHQVSLLKQMMKDKGIKKSTVWKDLAGQDRVVVGY</sequence>
<reference evidence="7 8" key="1">
    <citation type="submission" date="2016-03" db="EMBL/GenBank/DDBJ databases">
        <title>Choanephora cucurbitarum.</title>
        <authorList>
            <person name="Min B."/>
            <person name="Park H."/>
            <person name="Park J.-H."/>
            <person name="Shin H.-D."/>
            <person name="Choi I.-G."/>
        </authorList>
    </citation>
    <scope>NUCLEOTIDE SEQUENCE [LARGE SCALE GENOMIC DNA]</scope>
    <source>
        <strain evidence="7 8">KUS-F28377</strain>
    </source>
</reference>
<dbReference type="EC" id="2.1.1.297" evidence="1"/>
<evidence type="ECO:0000256" key="3">
    <source>
        <dbReference type="ARBA" id="ARBA00022679"/>
    </source>
</evidence>
<dbReference type="InterPro" id="IPR002052">
    <property type="entry name" value="DNA_methylase_N6_adenine_CS"/>
</dbReference>
<evidence type="ECO:0000256" key="2">
    <source>
        <dbReference type="ARBA" id="ARBA00022603"/>
    </source>
</evidence>
<keyword evidence="4" id="KW-0949">S-adenosyl-L-methionine</keyword>
<feature type="domain" description="Methyltransferase small" evidence="6">
    <location>
        <begin position="123"/>
        <end position="208"/>
    </location>
</feature>
<keyword evidence="3 7" id="KW-0808">Transferase</keyword>
<gene>
    <name evidence="7" type="primary">prmC</name>
    <name evidence="7" type="ORF">A0J61_00731</name>
</gene>
<accession>A0A1C7NUM1</accession>
<dbReference type="AlphaFoldDB" id="A0A1C7NUM1"/>
<dbReference type="PANTHER" id="PTHR18895:SF74">
    <property type="entry name" value="MTRF1L RELEASE FACTOR GLUTAMINE METHYLTRANSFERASE"/>
    <property type="match status" value="1"/>
</dbReference>
<evidence type="ECO:0000256" key="1">
    <source>
        <dbReference type="ARBA" id="ARBA00012771"/>
    </source>
</evidence>
<keyword evidence="2 7" id="KW-0489">Methyltransferase</keyword>
<comment type="catalytic activity">
    <reaction evidence="5">
        <text>L-glutaminyl-[peptide chain release factor] + S-adenosyl-L-methionine = N(5)-methyl-L-glutaminyl-[peptide chain release factor] + S-adenosyl-L-homocysteine + H(+)</text>
        <dbReference type="Rhea" id="RHEA:42896"/>
        <dbReference type="Rhea" id="RHEA-COMP:10271"/>
        <dbReference type="Rhea" id="RHEA-COMP:10272"/>
        <dbReference type="ChEBI" id="CHEBI:15378"/>
        <dbReference type="ChEBI" id="CHEBI:30011"/>
        <dbReference type="ChEBI" id="CHEBI:57856"/>
        <dbReference type="ChEBI" id="CHEBI:59789"/>
        <dbReference type="ChEBI" id="CHEBI:61891"/>
        <dbReference type="EC" id="2.1.1.297"/>
    </reaction>
</comment>
<dbReference type="InterPro" id="IPR007848">
    <property type="entry name" value="Small_mtfrase_dom"/>
</dbReference>
<dbReference type="Pfam" id="PF05175">
    <property type="entry name" value="MTS"/>
    <property type="match status" value="1"/>
</dbReference>
<protein>
    <recommendedName>
        <fullName evidence="1">peptide chain release factor N(5)-glutamine methyltransferase</fullName>
        <ecNumber evidence="1">2.1.1.297</ecNumber>
    </recommendedName>
</protein>